<gene>
    <name evidence="2" type="ORF">PGTUg99_019368</name>
</gene>
<evidence type="ECO:0000313" key="3">
    <source>
        <dbReference type="Proteomes" id="UP000325313"/>
    </source>
</evidence>
<organism evidence="2 3">
    <name type="scientific">Puccinia graminis f. sp. tritici</name>
    <dbReference type="NCBI Taxonomy" id="56615"/>
    <lineage>
        <taxon>Eukaryota</taxon>
        <taxon>Fungi</taxon>
        <taxon>Dikarya</taxon>
        <taxon>Basidiomycota</taxon>
        <taxon>Pucciniomycotina</taxon>
        <taxon>Pucciniomycetes</taxon>
        <taxon>Pucciniales</taxon>
        <taxon>Pucciniaceae</taxon>
        <taxon>Puccinia</taxon>
    </lineage>
</organism>
<dbReference type="AlphaFoldDB" id="A0A5B0MT96"/>
<evidence type="ECO:0000313" key="2">
    <source>
        <dbReference type="EMBL" id="KAA1078990.1"/>
    </source>
</evidence>
<feature type="compositionally biased region" description="Pro residues" evidence="1">
    <location>
        <begin position="10"/>
        <end position="24"/>
    </location>
</feature>
<evidence type="ECO:0000256" key="1">
    <source>
        <dbReference type="SAM" id="MobiDB-lite"/>
    </source>
</evidence>
<comment type="caution">
    <text evidence="2">The sequence shown here is derived from an EMBL/GenBank/DDBJ whole genome shotgun (WGS) entry which is preliminary data.</text>
</comment>
<sequence>MINQTILDIPPAPSAAPQSNPPPSQAHLLIRSLLSHLPISIHPTLFQPTSHILTPSSPISLIYLTTNTPPSIVPFYRSPPLTSPTIIHLPHLRNPVSPPAPGNPPRMIHLHRSIPKGPRILLVATVISEVIATASPNFPRALSSQPPS</sequence>
<dbReference type="EMBL" id="VDEP01000445">
    <property type="protein sequence ID" value="KAA1078990.1"/>
    <property type="molecule type" value="Genomic_DNA"/>
</dbReference>
<protein>
    <submittedName>
        <fullName evidence="2">Uncharacterized protein</fullName>
    </submittedName>
</protein>
<name>A0A5B0MT96_PUCGR</name>
<dbReference type="Proteomes" id="UP000325313">
    <property type="component" value="Unassembled WGS sequence"/>
</dbReference>
<proteinExistence type="predicted"/>
<feature type="region of interest" description="Disordered" evidence="1">
    <location>
        <begin position="1"/>
        <end position="24"/>
    </location>
</feature>
<accession>A0A5B0MT96</accession>
<reference evidence="2 3" key="1">
    <citation type="submission" date="2019-05" db="EMBL/GenBank/DDBJ databases">
        <title>Emergence of the Ug99 lineage of the wheat stem rust pathogen through somatic hybridization.</title>
        <authorList>
            <person name="Li F."/>
            <person name="Upadhyaya N.M."/>
            <person name="Sperschneider J."/>
            <person name="Matny O."/>
            <person name="Nguyen-Phuc H."/>
            <person name="Mago R."/>
            <person name="Raley C."/>
            <person name="Miller M.E."/>
            <person name="Silverstein K.A.T."/>
            <person name="Henningsen E."/>
            <person name="Hirsch C.D."/>
            <person name="Visser B."/>
            <person name="Pretorius Z.A."/>
            <person name="Steffenson B.J."/>
            <person name="Schwessinger B."/>
            <person name="Dodds P.N."/>
            <person name="Figueroa M."/>
        </authorList>
    </citation>
    <scope>NUCLEOTIDE SEQUENCE [LARGE SCALE GENOMIC DNA]</scope>
    <source>
        <strain evidence="2 3">Ug99</strain>
    </source>
</reference>